<dbReference type="Proteomes" id="UP001234297">
    <property type="component" value="Chromosome 6"/>
</dbReference>
<sequence>MESGLQPYRKDPVPFVAWRGARFLAPGLHAAGGHISCNQNTSVVSSCRFDQLGLCLAAPAFSFLFSL</sequence>
<dbReference type="EMBL" id="CM056814">
    <property type="protein sequence ID" value="KAJ8625890.1"/>
    <property type="molecule type" value="Genomic_DNA"/>
</dbReference>
<evidence type="ECO:0000313" key="1">
    <source>
        <dbReference type="EMBL" id="KAJ8625890.1"/>
    </source>
</evidence>
<name>A0ACC2KXI5_PERAE</name>
<comment type="caution">
    <text evidence="1">The sequence shown here is derived from an EMBL/GenBank/DDBJ whole genome shotgun (WGS) entry which is preliminary data.</text>
</comment>
<evidence type="ECO:0000313" key="2">
    <source>
        <dbReference type="Proteomes" id="UP001234297"/>
    </source>
</evidence>
<accession>A0ACC2KXI5</accession>
<protein>
    <submittedName>
        <fullName evidence="1">Uncharacterized protein</fullName>
    </submittedName>
</protein>
<proteinExistence type="predicted"/>
<keyword evidence="2" id="KW-1185">Reference proteome</keyword>
<gene>
    <name evidence="1" type="ORF">MRB53_019197</name>
</gene>
<organism evidence="1 2">
    <name type="scientific">Persea americana</name>
    <name type="common">Avocado</name>
    <dbReference type="NCBI Taxonomy" id="3435"/>
    <lineage>
        <taxon>Eukaryota</taxon>
        <taxon>Viridiplantae</taxon>
        <taxon>Streptophyta</taxon>
        <taxon>Embryophyta</taxon>
        <taxon>Tracheophyta</taxon>
        <taxon>Spermatophyta</taxon>
        <taxon>Magnoliopsida</taxon>
        <taxon>Magnoliidae</taxon>
        <taxon>Laurales</taxon>
        <taxon>Lauraceae</taxon>
        <taxon>Persea</taxon>
    </lineage>
</organism>
<reference evidence="1 2" key="1">
    <citation type="journal article" date="2022" name="Hortic Res">
        <title>A haplotype resolved chromosomal level avocado genome allows analysis of novel avocado genes.</title>
        <authorList>
            <person name="Nath O."/>
            <person name="Fletcher S.J."/>
            <person name="Hayward A."/>
            <person name="Shaw L.M."/>
            <person name="Masouleh A.K."/>
            <person name="Furtado A."/>
            <person name="Henry R.J."/>
            <person name="Mitter N."/>
        </authorList>
    </citation>
    <scope>NUCLEOTIDE SEQUENCE [LARGE SCALE GENOMIC DNA]</scope>
    <source>
        <strain evidence="2">cv. Hass</strain>
    </source>
</reference>